<accession>A5ATY9</accession>
<organism evidence="1">
    <name type="scientific">Vitis vinifera</name>
    <name type="common">Grape</name>
    <dbReference type="NCBI Taxonomy" id="29760"/>
    <lineage>
        <taxon>Eukaryota</taxon>
        <taxon>Viridiplantae</taxon>
        <taxon>Streptophyta</taxon>
        <taxon>Embryophyta</taxon>
        <taxon>Tracheophyta</taxon>
        <taxon>Spermatophyta</taxon>
        <taxon>Magnoliopsida</taxon>
        <taxon>eudicotyledons</taxon>
        <taxon>Gunneridae</taxon>
        <taxon>Pentapetalae</taxon>
        <taxon>rosids</taxon>
        <taxon>Vitales</taxon>
        <taxon>Vitaceae</taxon>
        <taxon>Viteae</taxon>
        <taxon>Vitis</taxon>
    </lineage>
</organism>
<reference evidence="1" key="1">
    <citation type="journal article" date="2007" name="PLoS ONE">
        <title>The first genome sequence of an elite grapevine cultivar (Pinot noir Vitis vinifera L.): coping with a highly heterozygous genome.</title>
        <authorList>
            <person name="Velasco R."/>
            <person name="Zharkikh A."/>
            <person name="Troggio M."/>
            <person name="Cartwright D.A."/>
            <person name="Cestaro A."/>
            <person name="Pruss D."/>
            <person name="Pindo M."/>
            <person name="FitzGerald L.M."/>
            <person name="Vezzulli S."/>
            <person name="Reid J."/>
            <person name="Malacarne G."/>
            <person name="Iliev D."/>
            <person name="Coppola G."/>
            <person name="Wardell B."/>
            <person name="Micheletti D."/>
            <person name="Macalma T."/>
            <person name="Facci M."/>
            <person name="Mitchell J.T."/>
            <person name="Perazzolli M."/>
            <person name="Eldredge G."/>
            <person name="Gatto P."/>
            <person name="Oyzerski R."/>
            <person name="Moretto M."/>
            <person name="Gutin N."/>
            <person name="Stefanini M."/>
            <person name="Chen Y."/>
            <person name="Segala C."/>
            <person name="Davenport C."/>
            <person name="Dematte L."/>
            <person name="Mraz A."/>
            <person name="Battilana J."/>
            <person name="Stormo K."/>
            <person name="Costa F."/>
            <person name="Tao Q."/>
            <person name="Si-Ammour A."/>
            <person name="Harkins T."/>
            <person name="Lackey A."/>
            <person name="Perbost C."/>
            <person name="Taillon B."/>
            <person name="Stella A."/>
            <person name="Solovyev V."/>
            <person name="Fawcett J.A."/>
            <person name="Sterck L."/>
            <person name="Vandepoele K."/>
            <person name="Grando S.M."/>
            <person name="Toppo S."/>
            <person name="Moser C."/>
            <person name="Lanchbury J."/>
            <person name="Bogden R."/>
            <person name="Skolnick M."/>
            <person name="Sgaramella V."/>
            <person name="Bhatnagar S.K."/>
            <person name="Fontana P."/>
            <person name="Gutin A."/>
            <person name="Van de Peer Y."/>
            <person name="Salamini F."/>
            <person name="Viola R."/>
        </authorList>
    </citation>
    <scope>NUCLEOTIDE SEQUENCE</scope>
</reference>
<dbReference type="AlphaFoldDB" id="A5ATY9"/>
<protein>
    <submittedName>
        <fullName evidence="1">Uncharacterized protein</fullName>
    </submittedName>
</protein>
<sequence length="487" mass="54979">MAWMQSHGNFSHPEVISYELLEGEVFNSKFCINPLEPISMAIESCACHIEYEIAEEAMNFMSYVAEVSRGWDEPNAKDMGIMKSQPNAKGEMCILNDGIDMKAKIVTMARRLEELEMKKMQEVQAISHTPLQAMPCAICLSYEHLVEECPTISAPPQYKQHVQETQQASNLEQAMVNLSKVMGDFVGAQKSINAHLSQRIDSVESSLNKRMDEVQNDLSQKIDNLQDSISRRKCKNDERKGREERILAIGSVATLGHILEHFLESISYILIPFRSSGSQESNSSNGIQIGVETKKLWSLQENWTELSGNFAHLNPRCEKFRTVRNTSWHTSAISHTSSPFSHRAKQGAKISHTTIQGAKISVQGASISHTSIQGAKNFCTVRNTLLAHECHFAHLKPIFAWCETRCEFLSPKYGNFARCNSRCEILILRCENFATVGHNFEALPGAQIMHMICNFKDWEVRNPALQTVCDLDLKQRSYGRLKTTMQS</sequence>
<dbReference type="EMBL" id="AM435513">
    <property type="protein sequence ID" value="CAN69386.1"/>
    <property type="molecule type" value="Genomic_DNA"/>
</dbReference>
<evidence type="ECO:0000313" key="1">
    <source>
        <dbReference type="EMBL" id="CAN69386.1"/>
    </source>
</evidence>
<proteinExistence type="predicted"/>
<gene>
    <name evidence="1" type="ORF">VITISV_006688</name>
</gene>
<name>A5ATY9_VITVI</name>